<evidence type="ECO:0000313" key="2">
    <source>
        <dbReference type="EMBL" id="MEM6248096.1"/>
    </source>
</evidence>
<dbReference type="Gene3D" id="2.60.120.380">
    <property type="match status" value="1"/>
</dbReference>
<dbReference type="PANTHER" id="PTHR10199:SF119">
    <property type="entry name" value="RE20510P"/>
    <property type="match status" value="1"/>
</dbReference>
<dbReference type="PROSITE" id="PS51257">
    <property type="entry name" value="PROKAR_LIPOPROTEIN"/>
    <property type="match status" value="1"/>
</dbReference>
<dbReference type="InterPro" id="IPR013783">
    <property type="entry name" value="Ig-like_fold"/>
</dbReference>
<feature type="compositionally biased region" description="Pro residues" evidence="1">
    <location>
        <begin position="42"/>
        <end position="56"/>
    </location>
</feature>
<dbReference type="PROSITE" id="PS00018">
    <property type="entry name" value="EF_HAND_1"/>
    <property type="match status" value="1"/>
</dbReference>
<evidence type="ECO:0000313" key="3">
    <source>
        <dbReference type="Proteomes" id="UP001489333"/>
    </source>
</evidence>
<evidence type="ECO:0000256" key="1">
    <source>
        <dbReference type="SAM" id="MobiDB-lite"/>
    </source>
</evidence>
<name>A0ABU9UPB1_9GAMM</name>
<keyword evidence="3" id="KW-1185">Reference proteome</keyword>
<dbReference type="InterPro" id="IPR014756">
    <property type="entry name" value="Ig_E-set"/>
</dbReference>
<proteinExistence type="predicted"/>
<dbReference type="EMBL" id="JBCHKU010000005">
    <property type="protein sequence ID" value="MEM6248096.1"/>
    <property type="molecule type" value="Genomic_DNA"/>
</dbReference>
<feature type="region of interest" description="Disordered" evidence="1">
    <location>
        <begin position="33"/>
        <end position="77"/>
    </location>
</feature>
<comment type="caution">
    <text evidence="2">The sequence shown here is derived from an EMBL/GenBank/DDBJ whole genome shotgun (WGS) entry which is preliminary data.</text>
</comment>
<feature type="compositionally biased region" description="Acidic residues" evidence="1">
    <location>
        <begin position="68"/>
        <end position="77"/>
    </location>
</feature>
<reference evidence="2 3" key="1">
    <citation type="submission" date="2024-04" db="EMBL/GenBank/DDBJ databases">
        <title>Novel Shewanella species isolated from Baltic Sea sediments.</title>
        <authorList>
            <person name="Martin-Rodriguez A.J."/>
            <person name="Fernandez-Juarez V."/>
            <person name="Valeriano V.D."/>
            <person name="Mihindukulasooriya I."/>
            <person name="Ceresnova L."/>
            <person name="Joffre E."/>
            <person name="Jensie-Markopoulos S."/>
            <person name="Moore E.R.B."/>
            <person name="Sjoling A."/>
        </authorList>
    </citation>
    <scope>NUCLEOTIDE SEQUENCE [LARGE SCALE GENOMIC DNA]</scope>
    <source>
        <strain evidence="2 3">VAX-SP0-0CM-1</strain>
    </source>
</reference>
<accession>A0ABU9UPB1</accession>
<dbReference type="InterPro" id="IPR018247">
    <property type="entry name" value="EF_Hand_1_Ca_BS"/>
</dbReference>
<feature type="region of interest" description="Disordered" evidence="1">
    <location>
        <begin position="262"/>
        <end position="324"/>
    </location>
</feature>
<dbReference type="PANTHER" id="PTHR10199">
    <property type="entry name" value="THROMBOSPONDIN"/>
    <property type="match status" value="1"/>
</dbReference>
<dbReference type="Gene3D" id="2.60.40.10">
    <property type="entry name" value="Immunoglobulins"/>
    <property type="match status" value="1"/>
</dbReference>
<feature type="compositionally biased region" description="Acidic residues" evidence="1">
    <location>
        <begin position="300"/>
        <end position="312"/>
    </location>
</feature>
<gene>
    <name evidence="2" type="ORF">AAGS29_05640</name>
</gene>
<feature type="compositionally biased region" description="Acidic residues" evidence="1">
    <location>
        <begin position="274"/>
        <end position="291"/>
    </location>
</feature>
<sequence length="650" mass="70632">MELIKKDFNIKQQSLQLVLLIALSLGLSACGGELEPSEGGTPPTPPTTDPITPPTTDPVEHLGSWENKDEDGDGVPDELDDYPFDASKYQFPQFIEVEPNDNPSIATATNMTPPFTIIGGISQKSDNGDLYSFTGKAGQFYTLILKYQHPDFKPNIYFSDAQGNALNFGEIKIDPVLKTLAISAQMTKDGLYHIGVNDINFDGRASFTYSANLFTDMDSDGIYDLQEIALGMDPSSDDTDGDGISDTAEYLFGRNTLGFDPDGDGIPNWRDLDSDGDGLSDTIEGENDADSDGLGNFVDLDSDGNDLPDIDEAGSNPKHPLDQDIDSIPDFLDLDDDNDGLLDINDLQRLRAVNVSPSSVLGQPYGVYNQAKLPFLVEGDIVYVELDAPLSTLAHFIVVTRDRLPPINLPISNSSGAFRASLPEGAKTIFISDGELRSNIRQLELHPKGTPVISSVNAVMLTENKQVTLAGVGLDSNITITANGVPMELISSSADAVTLKVPAELTDGKLQANNALGQSNQVQYFVLNDIDITVKPVGTTPTNDIRIETLLNTSYQSDSEGYVVATRFKHRLTPVTAFLPSANSQSTQYLSISVSQYLSSYILPHDQSLELDISNTTFKYVLDFIGVDKSHLHHWQIFEPLSETMLNSPS</sequence>
<dbReference type="Proteomes" id="UP001489333">
    <property type="component" value="Unassembled WGS sequence"/>
</dbReference>
<protein>
    <submittedName>
        <fullName evidence="2">Uncharacterized protein</fullName>
    </submittedName>
</protein>
<dbReference type="SUPFAM" id="SSF81296">
    <property type="entry name" value="E set domains"/>
    <property type="match status" value="1"/>
</dbReference>
<dbReference type="RefSeq" id="WP_342901902.1">
    <property type="nucleotide sequence ID" value="NZ_JBCHKU010000005.1"/>
</dbReference>
<organism evidence="2 3">
    <name type="scientific">Shewanella vaxholmensis</name>
    <dbReference type="NCBI Taxonomy" id="3063535"/>
    <lineage>
        <taxon>Bacteria</taxon>
        <taxon>Pseudomonadati</taxon>
        <taxon>Pseudomonadota</taxon>
        <taxon>Gammaproteobacteria</taxon>
        <taxon>Alteromonadales</taxon>
        <taxon>Shewanellaceae</taxon>
        <taxon>Shewanella</taxon>
    </lineage>
</organism>